<evidence type="ECO:0000256" key="1">
    <source>
        <dbReference type="SAM" id="MobiDB-lite"/>
    </source>
</evidence>
<gene>
    <name evidence="2" type="ORF">UFOVP1244_108</name>
</gene>
<evidence type="ECO:0000313" key="2">
    <source>
        <dbReference type="EMBL" id="CAB4192859.1"/>
    </source>
</evidence>
<protein>
    <submittedName>
        <fullName evidence="2">Uncharacterized protein</fullName>
    </submittedName>
</protein>
<name>A0A6J5R7K5_9CAUD</name>
<feature type="region of interest" description="Disordered" evidence="1">
    <location>
        <begin position="50"/>
        <end position="69"/>
    </location>
</feature>
<sequence length="134" mass="15253">MDWNRISRLVPMLSSDKQGEVIAAVNAIGRVLVAGGGNWHDLAKRVDGAAFGGQGETKPPPHTKQQRRPSAIKVKTFEEALYRMKYMDLTDLTTWERNFCDSMRKRFEVSPCISMKQQDALEKIMKKFGIEFDC</sequence>
<proteinExistence type="predicted"/>
<dbReference type="EMBL" id="LR797181">
    <property type="protein sequence ID" value="CAB4192859.1"/>
    <property type="molecule type" value="Genomic_DNA"/>
</dbReference>
<accession>A0A6J5R7K5</accession>
<reference evidence="2" key="1">
    <citation type="submission" date="2020-05" db="EMBL/GenBank/DDBJ databases">
        <authorList>
            <person name="Chiriac C."/>
            <person name="Salcher M."/>
            <person name="Ghai R."/>
            <person name="Kavagutti S V."/>
        </authorList>
    </citation>
    <scope>NUCLEOTIDE SEQUENCE</scope>
</reference>
<organism evidence="2">
    <name type="scientific">uncultured Caudovirales phage</name>
    <dbReference type="NCBI Taxonomy" id="2100421"/>
    <lineage>
        <taxon>Viruses</taxon>
        <taxon>Duplodnaviria</taxon>
        <taxon>Heunggongvirae</taxon>
        <taxon>Uroviricota</taxon>
        <taxon>Caudoviricetes</taxon>
        <taxon>Peduoviridae</taxon>
        <taxon>Maltschvirus</taxon>
        <taxon>Maltschvirus maltsch</taxon>
    </lineage>
</organism>